<dbReference type="Gene3D" id="3.30.1370.110">
    <property type="match status" value="1"/>
</dbReference>
<dbReference type="InterPro" id="IPR002625">
    <property type="entry name" value="Smr_dom"/>
</dbReference>
<protein>
    <submittedName>
        <fullName evidence="2">DNA mismatch repair protein MutS</fullName>
    </submittedName>
</protein>
<organism evidence="2">
    <name type="scientific">uncultured Thiotrichaceae bacterium</name>
    <dbReference type="NCBI Taxonomy" id="298394"/>
    <lineage>
        <taxon>Bacteria</taxon>
        <taxon>Pseudomonadati</taxon>
        <taxon>Pseudomonadota</taxon>
        <taxon>Gammaproteobacteria</taxon>
        <taxon>Thiotrichales</taxon>
        <taxon>Thiotrichaceae</taxon>
        <taxon>environmental samples</taxon>
    </lineage>
</organism>
<sequence>MKKEDNLPFDSDESNLFQEFMRDVSPLQPVNQVVHDTPKPKPIPLKTMEDEQQALEDMFSDEYIPLDLQPGDVLSYMRPGIQHRVFNKLRRGEYRIAAELDLHGLNAKQARTYLAEFLVTIYPMRGECVRIIHGKGNRSDHRGPVLKIKINNWLRQHDRVQAFHSARQVDGGTGAVYVLLKR</sequence>
<dbReference type="PANTHER" id="PTHR35562">
    <property type="entry name" value="DNA ENDONUCLEASE SMRA-RELATED"/>
    <property type="match status" value="1"/>
</dbReference>
<proteinExistence type="predicted"/>
<dbReference type="SUPFAM" id="SSF160443">
    <property type="entry name" value="SMR domain-like"/>
    <property type="match status" value="1"/>
</dbReference>
<name>A0A6S6T862_9GAMM</name>
<dbReference type="EMBL" id="CACVAV010000178">
    <property type="protein sequence ID" value="CAA6811086.1"/>
    <property type="molecule type" value="Genomic_DNA"/>
</dbReference>
<dbReference type="SMART" id="SM00463">
    <property type="entry name" value="SMR"/>
    <property type="match status" value="1"/>
</dbReference>
<dbReference type="AlphaFoldDB" id="A0A6S6T862"/>
<evidence type="ECO:0000259" key="1">
    <source>
        <dbReference type="PROSITE" id="PS50828"/>
    </source>
</evidence>
<gene>
    <name evidence="2" type="ORF">HELGO_WM37504</name>
</gene>
<evidence type="ECO:0000313" key="2">
    <source>
        <dbReference type="EMBL" id="CAA6811086.1"/>
    </source>
</evidence>
<feature type="domain" description="Smr" evidence="1">
    <location>
        <begin position="100"/>
        <end position="181"/>
    </location>
</feature>
<accession>A0A6S6T862</accession>
<reference evidence="2" key="1">
    <citation type="submission" date="2020-01" db="EMBL/GenBank/DDBJ databases">
        <authorList>
            <person name="Meier V. D."/>
            <person name="Meier V D."/>
        </authorList>
    </citation>
    <scope>NUCLEOTIDE SEQUENCE</scope>
    <source>
        <strain evidence="2">HLG_WM_MAG_08</strain>
    </source>
</reference>
<dbReference type="PANTHER" id="PTHR35562:SF2">
    <property type="entry name" value="DNA ENDONUCLEASE SMRA-RELATED"/>
    <property type="match status" value="1"/>
</dbReference>
<dbReference type="PROSITE" id="PS50828">
    <property type="entry name" value="SMR"/>
    <property type="match status" value="1"/>
</dbReference>
<dbReference type="InterPro" id="IPR036063">
    <property type="entry name" value="Smr_dom_sf"/>
</dbReference>
<dbReference type="Pfam" id="PF01713">
    <property type="entry name" value="Smr"/>
    <property type="match status" value="1"/>
</dbReference>